<name>A0A6J7BFZ2_9ZZZZ</name>
<dbReference type="Gene3D" id="3.40.50.300">
    <property type="entry name" value="P-loop containing nucleotide triphosphate hydrolases"/>
    <property type="match status" value="1"/>
</dbReference>
<reference evidence="5" key="1">
    <citation type="submission" date="2020-05" db="EMBL/GenBank/DDBJ databases">
        <authorList>
            <person name="Chiriac C."/>
            <person name="Salcher M."/>
            <person name="Ghai R."/>
            <person name="Kavagutti S V."/>
        </authorList>
    </citation>
    <scope>NUCLEOTIDE SEQUENCE</scope>
</reference>
<dbReference type="SUPFAM" id="SSF52540">
    <property type="entry name" value="P-loop containing nucleoside triphosphate hydrolases"/>
    <property type="match status" value="1"/>
</dbReference>
<keyword evidence="2" id="KW-0067">ATP-binding</keyword>
<feature type="region of interest" description="Disordered" evidence="3">
    <location>
        <begin position="1"/>
        <end position="22"/>
    </location>
</feature>
<evidence type="ECO:0000256" key="1">
    <source>
        <dbReference type="ARBA" id="ARBA00022741"/>
    </source>
</evidence>
<dbReference type="PANTHER" id="PTHR30258">
    <property type="entry name" value="TYPE II SECRETION SYSTEM PROTEIN GSPE-RELATED"/>
    <property type="match status" value="1"/>
</dbReference>
<dbReference type="AlphaFoldDB" id="A0A6J7BFZ2"/>
<sequence>MSMKGDLLSRRGNKAGNNPQAVAEAEMLSEEIPNDLSFEAFVSDPYAEAHNALPRNQVLALDCLGLRWDGQTLVVGAPKESWDEVKALAASLDIKVKLIEASRAEIREALSLTVNIEKSNIGQLQISATEAGEAPISNLVQQIIERAFLERASDIHFESYEDHVLVRARIDGRLRNLLQLPARLAPAISSRIKVLSKMNIVERRRPQDGQFTAVVDGRTLDIRVASVATVFGEKIVLRLLDGRRPSVDLESLGMGAHQLEIFTKMITANNGLVLVAGPTGSGKTTTLHSAIRAVAVEHKNAVTIEDPVEYVVPGITQIPVSESNNSGFAVQLRAVLRQDPDIILVGETRDAETARISVQAALTGHLVFTSIHATDSVGALYRLLQMDIEPHLVASSVRGVVSQRLIRKNCRFCTVKYNATTEEKVTLRAYGFSTDVLAKGVGCTLCGGSGYRDRIAAYQILTMNESLTELVVSRPDPHVFRKAASKAGMTTMDHEAVRMAVAGITTLDEAMTLLVGNE</sequence>
<dbReference type="PANTHER" id="PTHR30258:SF2">
    <property type="entry name" value="COMG OPERON PROTEIN 1"/>
    <property type="match status" value="1"/>
</dbReference>
<organism evidence="5">
    <name type="scientific">freshwater metagenome</name>
    <dbReference type="NCBI Taxonomy" id="449393"/>
    <lineage>
        <taxon>unclassified sequences</taxon>
        <taxon>metagenomes</taxon>
        <taxon>ecological metagenomes</taxon>
    </lineage>
</organism>
<dbReference type="InterPro" id="IPR001482">
    <property type="entry name" value="T2SS/T4SS_dom"/>
</dbReference>
<accession>A0A6J7BFZ2</accession>
<dbReference type="GO" id="GO:0005524">
    <property type="term" value="F:ATP binding"/>
    <property type="evidence" value="ECO:0007669"/>
    <property type="project" value="UniProtKB-KW"/>
</dbReference>
<protein>
    <submittedName>
        <fullName evidence="5">Unannotated protein</fullName>
    </submittedName>
</protein>
<dbReference type="EMBL" id="CAFBQK010000015">
    <property type="protein sequence ID" value="CAB5046950.1"/>
    <property type="molecule type" value="Genomic_DNA"/>
</dbReference>
<gene>
    <name evidence="5" type="ORF">UFOPK3241_00963</name>
    <name evidence="6" type="ORF">UFOPK3937_00988</name>
    <name evidence="7" type="ORF">UFOPK4265_00212</name>
</gene>
<dbReference type="GO" id="GO:0005886">
    <property type="term" value="C:plasma membrane"/>
    <property type="evidence" value="ECO:0007669"/>
    <property type="project" value="TreeGrafter"/>
</dbReference>
<dbReference type="CDD" id="cd01129">
    <property type="entry name" value="PulE-GspE-like"/>
    <property type="match status" value="1"/>
</dbReference>
<evidence type="ECO:0000256" key="3">
    <source>
        <dbReference type="SAM" id="MobiDB-lite"/>
    </source>
</evidence>
<keyword evidence="1" id="KW-0547">Nucleotide-binding</keyword>
<evidence type="ECO:0000313" key="7">
    <source>
        <dbReference type="EMBL" id="CAB5046950.1"/>
    </source>
</evidence>
<evidence type="ECO:0000256" key="2">
    <source>
        <dbReference type="ARBA" id="ARBA00022840"/>
    </source>
</evidence>
<evidence type="ECO:0000313" key="5">
    <source>
        <dbReference type="EMBL" id="CAB4843981.1"/>
    </source>
</evidence>
<proteinExistence type="predicted"/>
<dbReference type="InterPro" id="IPR027417">
    <property type="entry name" value="P-loop_NTPase"/>
</dbReference>
<evidence type="ECO:0000313" key="6">
    <source>
        <dbReference type="EMBL" id="CAB4985464.1"/>
    </source>
</evidence>
<dbReference type="Pfam" id="PF00437">
    <property type="entry name" value="T2SSE"/>
    <property type="match status" value="1"/>
</dbReference>
<dbReference type="EMBL" id="CAFBOJ010000116">
    <property type="protein sequence ID" value="CAB4985464.1"/>
    <property type="molecule type" value="Genomic_DNA"/>
</dbReference>
<feature type="domain" description="Bacterial type II secretion system protein E" evidence="4">
    <location>
        <begin position="130"/>
        <end position="511"/>
    </location>
</feature>
<dbReference type="GO" id="GO:0016887">
    <property type="term" value="F:ATP hydrolysis activity"/>
    <property type="evidence" value="ECO:0007669"/>
    <property type="project" value="TreeGrafter"/>
</dbReference>
<dbReference type="EMBL" id="CAFAZX010000055">
    <property type="protein sequence ID" value="CAB4843981.1"/>
    <property type="molecule type" value="Genomic_DNA"/>
</dbReference>
<dbReference type="Gene3D" id="3.30.450.90">
    <property type="match status" value="1"/>
</dbReference>
<evidence type="ECO:0000259" key="4">
    <source>
        <dbReference type="Pfam" id="PF00437"/>
    </source>
</evidence>